<proteinExistence type="predicted"/>
<dbReference type="EMBL" id="VDGG01000008">
    <property type="protein sequence ID" value="TQR17470.1"/>
    <property type="molecule type" value="Genomic_DNA"/>
</dbReference>
<dbReference type="InterPro" id="IPR010106">
    <property type="entry name" value="RpnA"/>
</dbReference>
<name>A0A544TJ38_9BACI</name>
<dbReference type="AlphaFoldDB" id="A0A544TJ38"/>
<evidence type="ECO:0000313" key="1">
    <source>
        <dbReference type="EMBL" id="TQR17470.1"/>
    </source>
</evidence>
<protein>
    <submittedName>
        <fullName evidence="1">Rpn family recombination-promoting nuclease/putative transposase</fullName>
    </submittedName>
</protein>
<comment type="caution">
    <text evidence="1">The sequence shown here is derived from an EMBL/GenBank/DDBJ whole genome shotgun (WGS) entry which is preliminary data.</text>
</comment>
<organism evidence="1 2">
    <name type="scientific">Psychrobacillus soli</name>
    <dbReference type="NCBI Taxonomy" id="1543965"/>
    <lineage>
        <taxon>Bacteria</taxon>
        <taxon>Bacillati</taxon>
        <taxon>Bacillota</taxon>
        <taxon>Bacilli</taxon>
        <taxon>Bacillales</taxon>
        <taxon>Bacillaceae</taxon>
        <taxon>Psychrobacillus</taxon>
    </lineage>
</organism>
<keyword evidence="2" id="KW-1185">Reference proteome</keyword>
<dbReference type="PANTHER" id="PTHR41317:SF1">
    <property type="entry name" value="PD-(D_E)XK NUCLEASE FAMILY TRANSPOSASE"/>
    <property type="match status" value="1"/>
</dbReference>
<accession>A0A544TJ38</accession>
<dbReference type="OrthoDB" id="1097360at2"/>
<dbReference type="Proteomes" id="UP000318937">
    <property type="component" value="Unassembled WGS sequence"/>
</dbReference>
<gene>
    <name evidence="1" type="ORF">FG383_05300</name>
</gene>
<dbReference type="NCBIfam" id="TIGR01784">
    <property type="entry name" value="T_den_put_tspse"/>
    <property type="match status" value="1"/>
</dbReference>
<sequence>MPVHYFQNFILKRQKVRKFHFGSILLSKWNRHVLYPIMTIYFQFKLLYLWLKRYNTANDDEVNTINSKALSRIPLPELMDLKVDFAFKQMFGSEKNKQITLVFLNAILQRTGRGTIKEVEFVNQEVGGEYKDYKQSRLDIVVRTQSNELINIEIQLTDEHDMIKRTLFYWSRLYNSQLEKGKGYHTLVPTITINICNFTLFKNNTYFHSTFHLYEDFTMQRIESTDDVLEVHFIEMNKFLDLWKQNELNVLDDILIRWLLLLGMVDVRKTKVYNEIYQELEDLAMTDENLSKAFTAWEELSRSKEDILAYESRLKYILDEEGKLDDVKYKAEKKGREEGLKEGKRELVENLLSMNIEIEVIQKATGLSASQIEEIKAKLEAK</sequence>
<dbReference type="PANTHER" id="PTHR41317">
    <property type="entry name" value="PD-(D_E)XK NUCLEASE FAMILY TRANSPOSASE"/>
    <property type="match status" value="1"/>
</dbReference>
<dbReference type="Pfam" id="PF12784">
    <property type="entry name" value="PDDEXK_2"/>
    <property type="match status" value="1"/>
</dbReference>
<evidence type="ECO:0000313" key="2">
    <source>
        <dbReference type="Proteomes" id="UP000318937"/>
    </source>
</evidence>
<reference evidence="1 2" key="1">
    <citation type="submission" date="2019-05" db="EMBL/GenBank/DDBJ databases">
        <title>Psychrobacillus vulpis sp. nov., a new species isolated from feces of a red fox that inhabits in The Tablas de Daimiel Natural Park, Albacete, Spain.</title>
        <authorList>
            <person name="Rodriguez M."/>
            <person name="Reina J.C."/>
            <person name="Bejar V."/>
            <person name="Llamas I."/>
        </authorList>
    </citation>
    <scope>NUCLEOTIDE SEQUENCE [LARGE SCALE GENOMIC DNA]</scope>
    <source>
        <strain evidence="1 2">NHI-2</strain>
    </source>
</reference>